<organism evidence="7 8">
    <name type="scientific">Paenibacillus gansuensis</name>
    <dbReference type="NCBI Taxonomy" id="306542"/>
    <lineage>
        <taxon>Bacteria</taxon>
        <taxon>Bacillati</taxon>
        <taxon>Bacillota</taxon>
        <taxon>Bacilli</taxon>
        <taxon>Bacillales</taxon>
        <taxon>Paenibacillaceae</taxon>
        <taxon>Paenibacillus</taxon>
    </lineage>
</organism>
<gene>
    <name evidence="7" type="ORF">ACFSUF_09340</name>
</gene>
<feature type="transmembrane region" description="Helical" evidence="6">
    <location>
        <begin position="73"/>
        <end position="98"/>
    </location>
</feature>
<keyword evidence="4 6" id="KW-1133">Transmembrane helix</keyword>
<evidence type="ECO:0000256" key="1">
    <source>
        <dbReference type="ARBA" id="ARBA00004141"/>
    </source>
</evidence>
<protein>
    <submittedName>
        <fullName evidence="7">AI-2E family transporter</fullName>
    </submittedName>
</protein>
<dbReference type="PANTHER" id="PTHR21716">
    <property type="entry name" value="TRANSMEMBRANE PROTEIN"/>
    <property type="match status" value="1"/>
</dbReference>
<dbReference type="RefSeq" id="WP_377602326.1">
    <property type="nucleotide sequence ID" value="NZ_JBHUME010000007.1"/>
</dbReference>
<evidence type="ECO:0000256" key="4">
    <source>
        <dbReference type="ARBA" id="ARBA00022989"/>
    </source>
</evidence>
<feature type="transmembrane region" description="Helical" evidence="6">
    <location>
        <begin position="310"/>
        <end position="343"/>
    </location>
</feature>
<evidence type="ECO:0000256" key="2">
    <source>
        <dbReference type="ARBA" id="ARBA00009773"/>
    </source>
</evidence>
<comment type="subcellular location">
    <subcellularLocation>
        <location evidence="1">Membrane</location>
        <topology evidence="1">Multi-pass membrane protein</topology>
    </subcellularLocation>
</comment>
<comment type="similarity">
    <text evidence="2">Belongs to the autoinducer-2 exporter (AI-2E) (TC 2.A.86) family.</text>
</comment>
<feature type="transmembrane region" description="Helical" evidence="6">
    <location>
        <begin position="36"/>
        <end position="61"/>
    </location>
</feature>
<dbReference type="PANTHER" id="PTHR21716:SF15">
    <property type="entry name" value="TRANSPORT PROTEIN YRRI-RELATED"/>
    <property type="match status" value="1"/>
</dbReference>
<accession>A0ABW5PCF9</accession>
<proteinExistence type="inferred from homology"/>
<comment type="caution">
    <text evidence="7">The sequence shown here is derived from an EMBL/GenBank/DDBJ whole genome shotgun (WGS) entry which is preliminary data.</text>
</comment>
<dbReference type="Proteomes" id="UP001597541">
    <property type="component" value="Unassembled WGS sequence"/>
</dbReference>
<sequence length="357" mass="40098">MERFTNSRLFRILIYTLLSVIILYILLQMKPLFLNIYVFLRAILAPFLIAMVISYVLNPVVSLLGVRKVPRTVAVLLIYAVFITSIVVVLMNLIPIFMMQLKELNEHLPDFTMRAQSLVTDFNHNTLLPESIRSGINNSLYKMETMVSTEISGFIDGIGNLINVLFLVFVVPFLAFYILKDYQVIERAVIATVPRKHRKGIVNMLMDIDRALGNYIRGQFIVMMLIGILAYIGYWAIGMPYALLLASVVAVFNIIPYMGPFFGAAPAVLMASTVSFKMVLLVLLVNMLCQVLEGNVISPQVVGKTLHMHPLFIIFALLVGGEVAGVIGLILAVPFFAAMKVVVQHIFAYYIRRNTVQ</sequence>
<dbReference type="InterPro" id="IPR002549">
    <property type="entry name" value="AI-2E-like"/>
</dbReference>
<feature type="transmembrane region" description="Helical" evidence="6">
    <location>
        <begin position="220"/>
        <end position="237"/>
    </location>
</feature>
<evidence type="ECO:0000313" key="7">
    <source>
        <dbReference type="EMBL" id="MFD2612625.1"/>
    </source>
</evidence>
<keyword evidence="3 6" id="KW-0812">Transmembrane</keyword>
<feature type="transmembrane region" description="Helical" evidence="6">
    <location>
        <begin position="243"/>
        <end position="271"/>
    </location>
</feature>
<evidence type="ECO:0000256" key="5">
    <source>
        <dbReference type="ARBA" id="ARBA00023136"/>
    </source>
</evidence>
<reference evidence="8" key="1">
    <citation type="journal article" date="2019" name="Int. J. Syst. Evol. Microbiol.">
        <title>The Global Catalogue of Microorganisms (GCM) 10K type strain sequencing project: providing services to taxonomists for standard genome sequencing and annotation.</title>
        <authorList>
            <consortium name="The Broad Institute Genomics Platform"/>
            <consortium name="The Broad Institute Genome Sequencing Center for Infectious Disease"/>
            <person name="Wu L."/>
            <person name="Ma J."/>
        </authorList>
    </citation>
    <scope>NUCLEOTIDE SEQUENCE [LARGE SCALE GENOMIC DNA]</scope>
    <source>
        <strain evidence="8">KCTC 3950</strain>
    </source>
</reference>
<feature type="transmembrane region" description="Helical" evidence="6">
    <location>
        <begin position="12"/>
        <end position="30"/>
    </location>
</feature>
<name>A0ABW5PCF9_9BACL</name>
<feature type="transmembrane region" description="Helical" evidence="6">
    <location>
        <begin position="278"/>
        <end position="298"/>
    </location>
</feature>
<keyword evidence="5 6" id="KW-0472">Membrane</keyword>
<dbReference type="Pfam" id="PF01594">
    <property type="entry name" value="AI-2E_transport"/>
    <property type="match status" value="1"/>
</dbReference>
<feature type="transmembrane region" description="Helical" evidence="6">
    <location>
        <begin position="158"/>
        <end position="179"/>
    </location>
</feature>
<keyword evidence="8" id="KW-1185">Reference proteome</keyword>
<dbReference type="EMBL" id="JBHUME010000007">
    <property type="protein sequence ID" value="MFD2612625.1"/>
    <property type="molecule type" value="Genomic_DNA"/>
</dbReference>
<evidence type="ECO:0000313" key="8">
    <source>
        <dbReference type="Proteomes" id="UP001597541"/>
    </source>
</evidence>
<evidence type="ECO:0000256" key="3">
    <source>
        <dbReference type="ARBA" id="ARBA00022692"/>
    </source>
</evidence>
<evidence type="ECO:0000256" key="6">
    <source>
        <dbReference type="SAM" id="Phobius"/>
    </source>
</evidence>